<protein>
    <submittedName>
        <fullName evidence="1">Uncharacterized protein</fullName>
    </submittedName>
</protein>
<proteinExistence type="predicted"/>
<gene>
    <name evidence="1" type="ORF">M9H77_20413</name>
</gene>
<sequence length="468" mass="50274">MKLATIMASLYPLHSSFARPKSDQSPPPVSVTSIPSTSFYVVAASRQPKSTTLKRSVKPTKTPSPELASFTPGVITPSPPISKKVLVPIGFGTEEMEAVILVDVLRRAGAEVTLASVEQELQVEASGGTTLVADKSISTCSDEVFDLIVLPGGMPGSARLRDCEILRKMTSKQAEEKRLYGAICAAPAVTLLPWGLIRRKQTTCHPAFMDKLPTFWAVKSDIQVSGELTTSRGPGTAFQFAISLVDQLFGESVAKKIGDLLLISAADTSKREEFNEVQWSLDHTPNVLIPIANGSEEIEVVTIVDILRRAKANVIVASVEKSLQVLGSQGTTIVADKLLHTSAGTIYDLIVFPGGNAGTERLHKSRVLKKLLKEQERGGRMIGAMSTSPAILQRQGLMKDKKATAHQSIIGELHGAVDGAEVVIDGRIITSKGLAKATDFVLAIVRKFFGHARARSVAEGLVFEYPRS</sequence>
<organism evidence="1 2">
    <name type="scientific">Catharanthus roseus</name>
    <name type="common">Madagascar periwinkle</name>
    <name type="synonym">Vinca rosea</name>
    <dbReference type="NCBI Taxonomy" id="4058"/>
    <lineage>
        <taxon>Eukaryota</taxon>
        <taxon>Viridiplantae</taxon>
        <taxon>Streptophyta</taxon>
        <taxon>Embryophyta</taxon>
        <taxon>Tracheophyta</taxon>
        <taxon>Spermatophyta</taxon>
        <taxon>Magnoliopsida</taxon>
        <taxon>eudicotyledons</taxon>
        <taxon>Gunneridae</taxon>
        <taxon>Pentapetalae</taxon>
        <taxon>asterids</taxon>
        <taxon>lamiids</taxon>
        <taxon>Gentianales</taxon>
        <taxon>Apocynaceae</taxon>
        <taxon>Rauvolfioideae</taxon>
        <taxon>Vinceae</taxon>
        <taxon>Catharanthinae</taxon>
        <taxon>Catharanthus</taxon>
    </lineage>
</organism>
<name>A0ACC0AJP0_CATRO</name>
<evidence type="ECO:0000313" key="1">
    <source>
        <dbReference type="EMBL" id="KAI5661090.1"/>
    </source>
</evidence>
<accession>A0ACC0AJP0</accession>
<keyword evidence="2" id="KW-1185">Reference proteome</keyword>
<dbReference type="Proteomes" id="UP001060085">
    <property type="component" value="Linkage Group LG05"/>
</dbReference>
<dbReference type="EMBL" id="CM044705">
    <property type="protein sequence ID" value="KAI5661090.1"/>
    <property type="molecule type" value="Genomic_DNA"/>
</dbReference>
<evidence type="ECO:0000313" key="2">
    <source>
        <dbReference type="Proteomes" id="UP001060085"/>
    </source>
</evidence>
<comment type="caution">
    <text evidence="1">The sequence shown here is derived from an EMBL/GenBank/DDBJ whole genome shotgun (WGS) entry which is preliminary data.</text>
</comment>
<reference evidence="2" key="1">
    <citation type="journal article" date="2023" name="Nat. Plants">
        <title>Single-cell RNA sequencing provides a high-resolution roadmap for understanding the multicellular compartmentation of specialized metabolism.</title>
        <authorList>
            <person name="Sun S."/>
            <person name="Shen X."/>
            <person name="Li Y."/>
            <person name="Li Y."/>
            <person name="Wang S."/>
            <person name="Li R."/>
            <person name="Zhang H."/>
            <person name="Shen G."/>
            <person name="Guo B."/>
            <person name="Wei J."/>
            <person name="Xu J."/>
            <person name="St-Pierre B."/>
            <person name="Chen S."/>
            <person name="Sun C."/>
        </authorList>
    </citation>
    <scope>NUCLEOTIDE SEQUENCE [LARGE SCALE GENOMIC DNA]</scope>
</reference>